<protein>
    <submittedName>
        <fullName evidence="1">Uncharacterized protein</fullName>
    </submittedName>
</protein>
<sequence length="71" mass="8432">MRTVGRPPEVVRAEILAELRRRFPEVPCWWGPYTCRWWAMVSWHGRPRLVEALNLEELLPLIIATRTRPPV</sequence>
<reference evidence="1 2" key="1">
    <citation type="submission" date="2020-06" db="EMBL/GenBank/DDBJ databases">
        <title>Actinomadura xiongansis sp. nov., isolated from soil of Baiyangdian.</title>
        <authorList>
            <person name="Zhang X."/>
        </authorList>
    </citation>
    <scope>NUCLEOTIDE SEQUENCE [LARGE SCALE GENOMIC DNA]</scope>
    <source>
        <strain evidence="1 2">HBUM206468</strain>
    </source>
</reference>
<name>A0ABR7LHP0_9ACTN</name>
<keyword evidence="2" id="KW-1185">Reference proteome</keyword>
<comment type="caution">
    <text evidence="1">The sequence shown here is derived from an EMBL/GenBank/DDBJ whole genome shotgun (WGS) entry which is preliminary data.</text>
</comment>
<organism evidence="1 2">
    <name type="scientific">Actinomadura alba</name>
    <dbReference type="NCBI Taxonomy" id="406431"/>
    <lineage>
        <taxon>Bacteria</taxon>
        <taxon>Bacillati</taxon>
        <taxon>Actinomycetota</taxon>
        <taxon>Actinomycetes</taxon>
        <taxon>Streptosporangiales</taxon>
        <taxon>Thermomonosporaceae</taxon>
        <taxon>Actinomadura</taxon>
    </lineage>
</organism>
<dbReference type="RefSeq" id="WP_187240942.1">
    <property type="nucleotide sequence ID" value="NZ_BAAAOK010000011.1"/>
</dbReference>
<dbReference type="Proteomes" id="UP000805614">
    <property type="component" value="Unassembled WGS sequence"/>
</dbReference>
<proteinExistence type="predicted"/>
<gene>
    <name evidence="1" type="ORF">HKK74_00690</name>
</gene>
<evidence type="ECO:0000313" key="1">
    <source>
        <dbReference type="EMBL" id="MBC6464020.1"/>
    </source>
</evidence>
<accession>A0ABR7LHP0</accession>
<evidence type="ECO:0000313" key="2">
    <source>
        <dbReference type="Proteomes" id="UP000805614"/>
    </source>
</evidence>
<dbReference type="EMBL" id="JABVEC010000001">
    <property type="protein sequence ID" value="MBC6464020.1"/>
    <property type="molecule type" value="Genomic_DNA"/>
</dbReference>